<evidence type="ECO:0000313" key="3">
    <source>
        <dbReference type="Proteomes" id="UP000017819"/>
    </source>
</evidence>
<organism evidence="2 3">
    <name type="scientific">Lutibaculum baratangense AMV1</name>
    <dbReference type="NCBI Taxonomy" id="631454"/>
    <lineage>
        <taxon>Bacteria</taxon>
        <taxon>Pseudomonadati</taxon>
        <taxon>Pseudomonadota</taxon>
        <taxon>Alphaproteobacteria</taxon>
        <taxon>Hyphomicrobiales</taxon>
        <taxon>Tepidamorphaceae</taxon>
        <taxon>Lutibaculum</taxon>
    </lineage>
</organism>
<dbReference type="Proteomes" id="UP000017819">
    <property type="component" value="Unassembled WGS sequence"/>
</dbReference>
<sequence length="237" mass="26063">MGLLDLPAPLFSWVDGQLGRLLPTVLVVVLWAVVASFASMELYRALSPQAKIAGLRTRLADAQARLAGYDGPFEGAGPLIREMLGLALKRVIVVLPSTLIASLPLLMLIIWLDSSYGRDLPAAGQRVEVTAPPGYSGEWVDGAPRLARITSDSGETVAEVPVEAPVPVIHKRRWWNALIGNPAGYLSEQLPIDWITLDLPGREMLSAGPWWTRRWEFVFFPALVLMSLALKHVRRIE</sequence>
<dbReference type="EMBL" id="AWXZ01000040">
    <property type="protein sequence ID" value="ESR22704.1"/>
    <property type="molecule type" value="Genomic_DNA"/>
</dbReference>
<keyword evidence="1" id="KW-0472">Membrane</keyword>
<evidence type="ECO:0000313" key="2">
    <source>
        <dbReference type="EMBL" id="ESR22704.1"/>
    </source>
</evidence>
<accession>V4RBC4</accession>
<keyword evidence="1" id="KW-1133">Transmembrane helix</keyword>
<dbReference type="RefSeq" id="WP_023433950.1">
    <property type="nucleotide sequence ID" value="NZ_AWXZ01000040.1"/>
</dbReference>
<reference evidence="2 3" key="1">
    <citation type="journal article" date="2014" name="Genome Announc.">
        <title>Draft Genome Sequence of Lutibaculum baratangense Strain AMV1T, Isolated from a Mud Volcano in Andamans, India.</title>
        <authorList>
            <person name="Singh A."/>
            <person name="Sreenivas A."/>
            <person name="Sathyanarayana Reddy G."/>
            <person name="Pinnaka A.K."/>
            <person name="Shivaji S."/>
        </authorList>
    </citation>
    <scope>NUCLEOTIDE SEQUENCE [LARGE SCALE GENOMIC DNA]</scope>
    <source>
        <strain evidence="2 3">AMV1</strain>
    </source>
</reference>
<gene>
    <name evidence="2" type="ORF">N177_3841</name>
</gene>
<name>V4RBC4_9HYPH</name>
<evidence type="ECO:0000256" key="1">
    <source>
        <dbReference type="SAM" id="Phobius"/>
    </source>
</evidence>
<protein>
    <submittedName>
        <fullName evidence="2">Uncharacterized protein</fullName>
    </submittedName>
</protein>
<keyword evidence="3" id="KW-1185">Reference proteome</keyword>
<feature type="transmembrane region" description="Helical" evidence="1">
    <location>
        <begin position="20"/>
        <end position="43"/>
    </location>
</feature>
<dbReference type="OrthoDB" id="6164237at2"/>
<comment type="caution">
    <text evidence="2">The sequence shown here is derived from an EMBL/GenBank/DDBJ whole genome shotgun (WGS) entry which is preliminary data.</text>
</comment>
<dbReference type="AlphaFoldDB" id="V4RBC4"/>
<dbReference type="PATRIC" id="fig|631454.5.peg.3794"/>
<dbReference type="STRING" id="631454.N177_3841"/>
<proteinExistence type="predicted"/>
<feature type="transmembrane region" description="Helical" evidence="1">
    <location>
        <begin position="91"/>
        <end position="112"/>
    </location>
</feature>
<keyword evidence="1" id="KW-0812">Transmembrane</keyword>
<dbReference type="eggNOG" id="ENOG5031RGD">
    <property type="taxonomic scope" value="Bacteria"/>
</dbReference>